<dbReference type="EMBL" id="JACGCM010002202">
    <property type="protein sequence ID" value="KAF6143585.1"/>
    <property type="molecule type" value="Genomic_DNA"/>
</dbReference>
<dbReference type="Proteomes" id="UP000541444">
    <property type="component" value="Unassembled WGS sequence"/>
</dbReference>
<evidence type="ECO:0000313" key="1">
    <source>
        <dbReference type="EMBL" id="KAF6143585.1"/>
    </source>
</evidence>
<dbReference type="InterPro" id="IPR025886">
    <property type="entry name" value="PP2-like"/>
</dbReference>
<reference evidence="1 2" key="1">
    <citation type="journal article" date="2020" name="IScience">
        <title>Genome Sequencing of the Endangered Kingdonia uniflora (Circaeasteraceae, Ranunculales) Reveals Potential Mechanisms of Evolutionary Specialization.</title>
        <authorList>
            <person name="Sun Y."/>
            <person name="Deng T."/>
            <person name="Zhang A."/>
            <person name="Moore M.J."/>
            <person name="Landis J.B."/>
            <person name="Lin N."/>
            <person name="Zhang H."/>
            <person name="Zhang X."/>
            <person name="Huang J."/>
            <person name="Zhang X."/>
            <person name="Sun H."/>
            <person name="Wang H."/>
        </authorList>
    </citation>
    <scope>NUCLEOTIDE SEQUENCE [LARGE SCALE GENOMIC DNA]</scope>
    <source>
        <strain evidence="1">TB1705</strain>
        <tissue evidence="1">Leaf</tissue>
    </source>
</reference>
<comment type="caution">
    <text evidence="1">The sequence shown here is derived from an EMBL/GenBank/DDBJ whole genome shotgun (WGS) entry which is preliminary data.</text>
</comment>
<dbReference type="AlphaFoldDB" id="A0A7J7LLP0"/>
<dbReference type="PANTHER" id="PTHR32278:SF111">
    <property type="entry name" value="F-BOX PROTEIN PP2-B12-RELATED"/>
    <property type="match status" value="1"/>
</dbReference>
<dbReference type="Pfam" id="PF14299">
    <property type="entry name" value="PP2"/>
    <property type="match status" value="2"/>
</dbReference>
<proteinExistence type="predicted"/>
<name>A0A7J7LLP0_9MAGN</name>
<dbReference type="PANTHER" id="PTHR32278">
    <property type="entry name" value="F-BOX DOMAIN-CONTAINING PROTEIN"/>
    <property type="match status" value="1"/>
</dbReference>
<evidence type="ECO:0000313" key="2">
    <source>
        <dbReference type="Proteomes" id="UP000541444"/>
    </source>
</evidence>
<gene>
    <name evidence="1" type="ORF">GIB67_012384</name>
</gene>
<protein>
    <submittedName>
        <fullName evidence="1">Uncharacterized protein</fullName>
    </submittedName>
</protein>
<accession>A0A7J7LLP0</accession>
<sequence>MVIQLLIAHKLKVEGMMDTRELSPRTTYGVYFIYKLSSDAKGFNKTPVQVLISFVNSYLRDGLVYIILKETKSCESKIGITIRGIELRPKQSFTPEILLAKEGYMIKATELKYSMQRNPKSWKYTTKARVFHRDRTSGQRFWLKANNGIMLSKGDLGTGMVPMTEEDLNSDVKINVPNFDGKLDANGFINWLNRGRKQSVDDYTSDFYMLSSHVILSESEAQRPTSYTSYAQAKGFDQTPVHVLISFIEIKGCQKSRSVYLDTNNAVWSRKRKDGWLEIEMGEFFNDAGEDGAINMILKDMNRGDSKSGLIIQGIELRPKHDSTPETLIAKKAYMIKATDLKYLDAENPKCWQYITDPELEEEGQEDTVPDNAPDDCPPPEIQEPMLGHIFRPRHSYDLRHIFINYGGKWGRMSPTGWVDSDYKGGKSFKYGILCGEGIIYEKYIRDIAVKVNDHNGVGSYIPKGNVIEVMCLYNGLHFVIRCTDDLRDMWAKGDESYSMRTQFYINPTNIVREIPEAEAEEYILLDEDDNDYIISPRETKKKNTTPVNATSVKAIPVKTNVKRKGKAVIDPEEIDAYEIETPVNIVQESESECDDIDEEQERWVRYAQVGIDCLGAEDGYYSIHTSDDEDYVPTAEDLERCNEFENVDTELDNIYSKEEDDKAKIPLTVGFKELEGADNTLCNAPWVAREVETLVKDVRAMTPKAIKTRMKTQYGVEISYWTAWNARQICIESIVGSYDQGYHDLFHCV</sequence>
<keyword evidence="2" id="KW-1185">Reference proteome</keyword>
<organism evidence="1 2">
    <name type="scientific">Kingdonia uniflora</name>
    <dbReference type="NCBI Taxonomy" id="39325"/>
    <lineage>
        <taxon>Eukaryota</taxon>
        <taxon>Viridiplantae</taxon>
        <taxon>Streptophyta</taxon>
        <taxon>Embryophyta</taxon>
        <taxon>Tracheophyta</taxon>
        <taxon>Spermatophyta</taxon>
        <taxon>Magnoliopsida</taxon>
        <taxon>Ranunculales</taxon>
        <taxon>Circaeasteraceae</taxon>
        <taxon>Kingdonia</taxon>
    </lineage>
</organism>